<dbReference type="Pfam" id="PF09339">
    <property type="entry name" value="HTH_IclR"/>
    <property type="match status" value="1"/>
</dbReference>
<evidence type="ECO:0000259" key="5">
    <source>
        <dbReference type="PROSITE" id="PS51078"/>
    </source>
</evidence>
<keyword evidence="1" id="KW-0805">Transcription regulation</keyword>
<dbReference type="InterPro" id="IPR005471">
    <property type="entry name" value="Tscrpt_reg_IclR_N"/>
</dbReference>
<evidence type="ECO:0000256" key="3">
    <source>
        <dbReference type="ARBA" id="ARBA00023163"/>
    </source>
</evidence>
<comment type="caution">
    <text evidence="6">The sequence shown here is derived from an EMBL/GenBank/DDBJ whole genome shotgun (WGS) entry which is preliminary data.</text>
</comment>
<keyword evidence="7" id="KW-1185">Reference proteome</keyword>
<organism evidence="6 7">
    <name type="scientific">Sphaerotilus natans subsp. natans DSM 6575</name>
    <dbReference type="NCBI Taxonomy" id="1286631"/>
    <lineage>
        <taxon>Bacteria</taxon>
        <taxon>Pseudomonadati</taxon>
        <taxon>Pseudomonadota</taxon>
        <taxon>Betaproteobacteria</taxon>
        <taxon>Burkholderiales</taxon>
        <taxon>Sphaerotilaceae</taxon>
        <taxon>Sphaerotilus</taxon>
    </lineage>
</organism>
<dbReference type="GO" id="GO:0003700">
    <property type="term" value="F:DNA-binding transcription factor activity"/>
    <property type="evidence" value="ECO:0007669"/>
    <property type="project" value="TreeGrafter"/>
</dbReference>
<proteinExistence type="predicted"/>
<evidence type="ECO:0000313" key="7">
    <source>
        <dbReference type="Proteomes" id="UP000026714"/>
    </source>
</evidence>
<dbReference type="SUPFAM" id="SSF46785">
    <property type="entry name" value="Winged helix' DNA-binding domain"/>
    <property type="match status" value="1"/>
</dbReference>
<keyword evidence="2" id="KW-0238">DNA-binding</keyword>
<dbReference type="RefSeq" id="WP_051631394.1">
    <property type="nucleotide sequence ID" value="NZ_AZRA01000003.1"/>
</dbReference>
<dbReference type="GO" id="GO:0003677">
    <property type="term" value="F:DNA binding"/>
    <property type="evidence" value="ECO:0007669"/>
    <property type="project" value="UniProtKB-KW"/>
</dbReference>
<dbReference type="SMART" id="SM00346">
    <property type="entry name" value="HTH_ICLR"/>
    <property type="match status" value="1"/>
</dbReference>
<dbReference type="eggNOG" id="COG1414">
    <property type="taxonomic scope" value="Bacteria"/>
</dbReference>
<dbReference type="EMBL" id="AZRA01000003">
    <property type="protein sequence ID" value="KDB54315.1"/>
    <property type="molecule type" value="Genomic_DNA"/>
</dbReference>
<protein>
    <submittedName>
        <fullName evidence="6">IclR family transcriptional regulator</fullName>
    </submittedName>
</protein>
<evidence type="ECO:0000259" key="4">
    <source>
        <dbReference type="PROSITE" id="PS51077"/>
    </source>
</evidence>
<dbReference type="InterPro" id="IPR050707">
    <property type="entry name" value="HTH_MetabolicPath_Reg"/>
</dbReference>
<sequence>MENPEPLPPSEPRRQAIDPADLIVGLGRGLAVIESFDDEHARMTCAEVAERTGLPRTSARRHLLSLCHYGYADTDGKRFWLSPRVLRLGQSYLESARLPRLVQPFIQRLSMQCGETANVSVLDGHEIVYVARSNSPRVVSIGFLAGARVPAHVVAPGPVLLAELSEEAQTAWLDRHEFAAFTASTPVDRAGFAEQVQLARRRGCGISVGQLDGGLSGVAVPLKDRRGECRAALGMTLQTAAWSEARIVETLLPPLLETAATLRVLL</sequence>
<dbReference type="Gene3D" id="1.10.10.10">
    <property type="entry name" value="Winged helix-like DNA-binding domain superfamily/Winged helix DNA-binding domain"/>
    <property type="match status" value="1"/>
</dbReference>
<dbReference type="Gene3D" id="3.30.450.40">
    <property type="match status" value="1"/>
</dbReference>
<evidence type="ECO:0000256" key="2">
    <source>
        <dbReference type="ARBA" id="ARBA00023125"/>
    </source>
</evidence>
<dbReference type="GO" id="GO:0045892">
    <property type="term" value="P:negative regulation of DNA-templated transcription"/>
    <property type="evidence" value="ECO:0007669"/>
    <property type="project" value="TreeGrafter"/>
</dbReference>
<feature type="domain" description="HTH iclR-type" evidence="4">
    <location>
        <begin position="23"/>
        <end position="83"/>
    </location>
</feature>
<dbReference type="AlphaFoldDB" id="A0A059KSG5"/>
<dbReference type="PROSITE" id="PS51077">
    <property type="entry name" value="HTH_ICLR"/>
    <property type="match status" value="1"/>
</dbReference>
<dbReference type="PATRIC" id="fig|1286631.3.peg.88"/>
<evidence type="ECO:0000256" key="1">
    <source>
        <dbReference type="ARBA" id="ARBA00023015"/>
    </source>
</evidence>
<keyword evidence="3" id="KW-0804">Transcription</keyword>
<dbReference type="InterPro" id="IPR014757">
    <property type="entry name" value="Tscrpt_reg_IclR_C"/>
</dbReference>
<dbReference type="InterPro" id="IPR036388">
    <property type="entry name" value="WH-like_DNA-bd_sf"/>
</dbReference>
<feature type="domain" description="IclR-ED" evidence="5">
    <location>
        <begin position="84"/>
        <end position="266"/>
    </location>
</feature>
<accession>A0A059KSG5</accession>
<gene>
    <name evidence="6" type="ORF">X805_00880</name>
</gene>
<evidence type="ECO:0000313" key="6">
    <source>
        <dbReference type="EMBL" id="KDB54315.1"/>
    </source>
</evidence>
<name>A0A059KSG5_9BURK</name>
<dbReference type="PANTHER" id="PTHR30136:SF34">
    <property type="entry name" value="TRANSCRIPTIONAL REGULATOR"/>
    <property type="match status" value="1"/>
</dbReference>
<dbReference type="InterPro" id="IPR036390">
    <property type="entry name" value="WH_DNA-bd_sf"/>
</dbReference>
<dbReference type="PANTHER" id="PTHR30136">
    <property type="entry name" value="HELIX-TURN-HELIX TRANSCRIPTIONAL REGULATOR, ICLR FAMILY"/>
    <property type="match status" value="1"/>
</dbReference>
<dbReference type="Proteomes" id="UP000026714">
    <property type="component" value="Unassembled WGS sequence"/>
</dbReference>
<dbReference type="Pfam" id="PF01614">
    <property type="entry name" value="IclR_C"/>
    <property type="match status" value="1"/>
</dbReference>
<dbReference type="SUPFAM" id="SSF55781">
    <property type="entry name" value="GAF domain-like"/>
    <property type="match status" value="1"/>
</dbReference>
<dbReference type="PROSITE" id="PS51078">
    <property type="entry name" value="ICLR_ED"/>
    <property type="match status" value="1"/>
</dbReference>
<dbReference type="STRING" id="34103.SAMN05421778_1285"/>
<reference evidence="6 7" key="1">
    <citation type="journal article" date="2014" name="FEMS Microbiol. Ecol.">
        <title>Sphaerotilus natans encrusted with nanoball-shaped Fe(III) oxide minerals formed by nitrate-reducing mixotrophic Fe(II) oxidation.</title>
        <authorList>
            <person name="Park S."/>
            <person name="Kim D.H."/>
            <person name="Lee J.H."/>
            <person name="Hur H.G."/>
        </authorList>
    </citation>
    <scope>NUCLEOTIDE SEQUENCE [LARGE SCALE GENOMIC DNA]</scope>
    <source>
        <strain evidence="6 7">DSM 6575</strain>
    </source>
</reference>
<dbReference type="InterPro" id="IPR029016">
    <property type="entry name" value="GAF-like_dom_sf"/>
</dbReference>